<keyword evidence="4" id="KW-0479">Metal-binding</keyword>
<evidence type="ECO:0000256" key="4">
    <source>
        <dbReference type="ARBA" id="ARBA00022723"/>
    </source>
</evidence>
<evidence type="ECO:0000259" key="13">
    <source>
        <dbReference type="PROSITE" id="PS50134"/>
    </source>
</evidence>
<feature type="region of interest" description="Disordered" evidence="12">
    <location>
        <begin position="32"/>
        <end position="60"/>
    </location>
</feature>
<dbReference type="OrthoDB" id="899at2759"/>
<evidence type="ECO:0000256" key="6">
    <source>
        <dbReference type="ARBA" id="ARBA00022833"/>
    </source>
</evidence>
<evidence type="ECO:0000313" key="15">
    <source>
        <dbReference type="Proteomes" id="UP000593562"/>
    </source>
</evidence>
<evidence type="ECO:0000256" key="12">
    <source>
        <dbReference type="SAM" id="MobiDB-lite"/>
    </source>
</evidence>
<evidence type="ECO:0000256" key="11">
    <source>
        <dbReference type="ARBA" id="ARBA00048017"/>
    </source>
</evidence>
<dbReference type="InParanoid" id="A0A7J7DA59"/>
<keyword evidence="8" id="KW-0805">Transcription regulation</keyword>
<evidence type="ECO:0000256" key="10">
    <source>
        <dbReference type="ARBA" id="ARBA00023242"/>
    </source>
</evidence>
<dbReference type="SUPFAM" id="SSF57933">
    <property type="entry name" value="TAZ domain"/>
    <property type="match status" value="1"/>
</dbReference>
<organism evidence="14 15">
    <name type="scientific">Tripterygium wilfordii</name>
    <name type="common">Thunder God vine</name>
    <dbReference type="NCBI Taxonomy" id="458696"/>
    <lineage>
        <taxon>Eukaryota</taxon>
        <taxon>Viridiplantae</taxon>
        <taxon>Streptophyta</taxon>
        <taxon>Embryophyta</taxon>
        <taxon>Tracheophyta</taxon>
        <taxon>Spermatophyta</taxon>
        <taxon>Magnoliopsida</taxon>
        <taxon>eudicotyledons</taxon>
        <taxon>Gunneridae</taxon>
        <taxon>Pentapetalae</taxon>
        <taxon>rosids</taxon>
        <taxon>fabids</taxon>
        <taxon>Celastrales</taxon>
        <taxon>Celastraceae</taxon>
        <taxon>Tripterygium</taxon>
    </lineage>
</organism>
<accession>A0A7J7DA59</accession>
<evidence type="ECO:0000256" key="3">
    <source>
        <dbReference type="ARBA" id="ARBA00022679"/>
    </source>
</evidence>
<dbReference type="GO" id="GO:0004402">
    <property type="term" value="F:histone acetyltransferase activity"/>
    <property type="evidence" value="ECO:0007669"/>
    <property type="project" value="InterPro"/>
</dbReference>
<dbReference type="GO" id="GO:0008270">
    <property type="term" value="F:zinc ion binding"/>
    <property type="evidence" value="ECO:0007669"/>
    <property type="project" value="UniProtKB-KW"/>
</dbReference>
<dbReference type="GO" id="GO:0045944">
    <property type="term" value="P:positive regulation of transcription by RNA polymerase II"/>
    <property type="evidence" value="ECO:0007669"/>
    <property type="project" value="TreeGrafter"/>
</dbReference>
<dbReference type="PANTHER" id="PTHR13808">
    <property type="entry name" value="CBP/P300-RELATED"/>
    <property type="match status" value="1"/>
</dbReference>
<dbReference type="Gene3D" id="1.20.1020.10">
    <property type="entry name" value="TAZ domain"/>
    <property type="match status" value="1"/>
</dbReference>
<feature type="domain" description="TAZ-type" evidence="13">
    <location>
        <begin position="115"/>
        <end position="200"/>
    </location>
</feature>
<dbReference type="InterPro" id="IPR035898">
    <property type="entry name" value="TAZ_dom_sf"/>
</dbReference>
<protein>
    <recommendedName>
        <fullName evidence="2">histone acetyltransferase</fullName>
        <ecNumber evidence="2">2.3.1.48</ecNumber>
    </recommendedName>
</protein>
<keyword evidence="3 14" id="KW-0808">Transferase</keyword>
<dbReference type="InterPro" id="IPR000197">
    <property type="entry name" value="Znf_TAZ"/>
</dbReference>
<evidence type="ECO:0000256" key="7">
    <source>
        <dbReference type="ARBA" id="ARBA00022853"/>
    </source>
</evidence>
<dbReference type="GO" id="GO:0005634">
    <property type="term" value="C:nucleus"/>
    <property type="evidence" value="ECO:0007669"/>
    <property type="project" value="UniProtKB-SubCell"/>
</dbReference>
<keyword evidence="15" id="KW-1185">Reference proteome</keyword>
<keyword evidence="6" id="KW-0862">Zinc</keyword>
<evidence type="ECO:0000313" key="14">
    <source>
        <dbReference type="EMBL" id="KAF5743174.1"/>
    </source>
</evidence>
<dbReference type="GO" id="GO:0000123">
    <property type="term" value="C:histone acetyltransferase complex"/>
    <property type="evidence" value="ECO:0007669"/>
    <property type="project" value="TreeGrafter"/>
</dbReference>
<dbReference type="GO" id="GO:0005667">
    <property type="term" value="C:transcription regulator complex"/>
    <property type="evidence" value="ECO:0007669"/>
    <property type="project" value="TreeGrafter"/>
</dbReference>
<name>A0A7J7DA59_TRIWF</name>
<reference evidence="14 15" key="1">
    <citation type="journal article" date="2020" name="Nat. Commun.">
        <title>Genome of Tripterygium wilfordii and identification of cytochrome P450 involved in triptolide biosynthesis.</title>
        <authorList>
            <person name="Tu L."/>
            <person name="Su P."/>
            <person name="Zhang Z."/>
            <person name="Gao L."/>
            <person name="Wang J."/>
            <person name="Hu T."/>
            <person name="Zhou J."/>
            <person name="Zhang Y."/>
            <person name="Zhao Y."/>
            <person name="Liu Y."/>
            <person name="Song Y."/>
            <person name="Tong Y."/>
            <person name="Lu Y."/>
            <person name="Yang J."/>
            <person name="Xu C."/>
            <person name="Jia M."/>
            <person name="Peters R.J."/>
            <person name="Huang L."/>
            <person name="Gao W."/>
        </authorList>
    </citation>
    <scope>NUCLEOTIDE SEQUENCE [LARGE SCALE GENOMIC DNA]</scope>
    <source>
        <strain evidence="15">cv. XIE 37</strain>
        <tissue evidence="14">Leaf</tissue>
    </source>
</reference>
<dbReference type="PANTHER" id="PTHR13808:SF1">
    <property type="entry name" value="HISTONE ACETYLTRANSFERASE"/>
    <property type="match status" value="1"/>
</dbReference>
<sequence>MSSALNFSGDDIIAAVDARMSSILYNLSLDDSINNSKKSGPGPVRRFPNRGANRGAPYTAAKVEISDLPTDTKDTDEIFERLSMLSLSPGNHYQDGGINHPHKLTNDPSMAERGAQNKEASIAEKWSYLLDLVVHTFQCRSSLCQHPKCSKLKKLNRHWRRCRRTASRGCVLCWKMWYLLHYHARACKDSECNVPRCRDLKNILCTRQVASKERVRKA</sequence>
<dbReference type="EC" id="2.3.1.48" evidence="2"/>
<evidence type="ECO:0000256" key="1">
    <source>
        <dbReference type="ARBA" id="ARBA00004123"/>
    </source>
</evidence>
<dbReference type="GO" id="GO:0003713">
    <property type="term" value="F:transcription coactivator activity"/>
    <property type="evidence" value="ECO:0007669"/>
    <property type="project" value="TreeGrafter"/>
</dbReference>
<keyword evidence="9" id="KW-0804">Transcription</keyword>
<dbReference type="SMART" id="SM00551">
    <property type="entry name" value="ZnF_TAZ"/>
    <property type="match status" value="1"/>
</dbReference>
<keyword evidence="10" id="KW-0539">Nucleus</keyword>
<evidence type="ECO:0000256" key="5">
    <source>
        <dbReference type="ARBA" id="ARBA00022771"/>
    </source>
</evidence>
<dbReference type="Proteomes" id="UP000593562">
    <property type="component" value="Unassembled WGS sequence"/>
</dbReference>
<evidence type="ECO:0000256" key="8">
    <source>
        <dbReference type="ARBA" id="ARBA00023015"/>
    </source>
</evidence>
<dbReference type="Pfam" id="PF02135">
    <property type="entry name" value="zf-TAZ"/>
    <property type="match status" value="1"/>
</dbReference>
<comment type="caution">
    <text evidence="14">The sequence shown here is derived from an EMBL/GenBank/DDBJ whole genome shotgun (WGS) entry which is preliminary data.</text>
</comment>
<dbReference type="PROSITE" id="PS50134">
    <property type="entry name" value="ZF_TAZ"/>
    <property type="match status" value="1"/>
</dbReference>
<evidence type="ECO:0000256" key="2">
    <source>
        <dbReference type="ARBA" id="ARBA00013184"/>
    </source>
</evidence>
<keyword evidence="7" id="KW-0156">Chromatin regulator</keyword>
<gene>
    <name evidence="14" type="ORF">HS088_TW09G01239</name>
</gene>
<dbReference type="InterPro" id="IPR013178">
    <property type="entry name" value="Histone_AcTrfase_Rtt109/CBP"/>
</dbReference>
<dbReference type="GO" id="GO:0031490">
    <property type="term" value="F:chromatin DNA binding"/>
    <property type="evidence" value="ECO:0007669"/>
    <property type="project" value="TreeGrafter"/>
</dbReference>
<keyword evidence="5" id="KW-0863">Zinc-finger</keyword>
<comment type="catalytic activity">
    <reaction evidence="11">
        <text>L-lysyl-[protein] + acetyl-CoA = N(6)-acetyl-L-lysyl-[protein] + CoA + H(+)</text>
        <dbReference type="Rhea" id="RHEA:45948"/>
        <dbReference type="Rhea" id="RHEA-COMP:9752"/>
        <dbReference type="Rhea" id="RHEA-COMP:10731"/>
        <dbReference type="ChEBI" id="CHEBI:15378"/>
        <dbReference type="ChEBI" id="CHEBI:29969"/>
        <dbReference type="ChEBI" id="CHEBI:57287"/>
        <dbReference type="ChEBI" id="CHEBI:57288"/>
        <dbReference type="ChEBI" id="CHEBI:61930"/>
        <dbReference type="EC" id="2.3.1.48"/>
    </reaction>
</comment>
<dbReference type="EMBL" id="JAAARO010000009">
    <property type="protein sequence ID" value="KAF5743174.1"/>
    <property type="molecule type" value="Genomic_DNA"/>
</dbReference>
<dbReference type="AlphaFoldDB" id="A0A7J7DA59"/>
<comment type="subcellular location">
    <subcellularLocation>
        <location evidence="1">Nucleus</location>
    </subcellularLocation>
</comment>
<evidence type="ECO:0000256" key="9">
    <source>
        <dbReference type="ARBA" id="ARBA00023163"/>
    </source>
</evidence>
<proteinExistence type="predicted"/>